<protein>
    <submittedName>
        <fullName evidence="1">Type V toxin-antitoxin system endoribonuclease antitoxin GhoS</fullName>
    </submittedName>
</protein>
<dbReference type="AlphaFoldDB" id="A0A4U3FLG6"/>
<dbReference type="EMBL" id="QGAC01000001">
    <property type="protein sequence ID" value="TKJ94983.1"/>
    <property type="molecule type" value="Genomic_DNA"/>
</dbReference>
<evidence type="ECO:0000313" key="1">
    <source>
        <dbReference type="EMBL" id="MBD8105322.1"/>
    </source>
</evidence>
<organism evidence="2 3">
    <name type="scientific">Erwinia persicina</name>
    <dbReference type="NCBI Taxonomy" id="55211"/>
    <lineage>
        <taxon>Bacteria</taxon>
        <taxon>Pseudomonadati</taxon>
        <taxon>Pseudomonadota</taxon>
        <taxon>Gammaproteobacteria</taxon>
        <taxon>Enterobacterales</taxon>
        <taxon>Erwiniaceae</taxon>
        <taxon>Erwinia</taxon>
    </lineage>
</organism>
<dbReference type="OrthoDB" id="6490595at2"/>
<keyword evidence="4" id="KW-1185">Reference proteome</keyword>
<dbReference type="Proteomes" id="UP000661012">
    <property type="component" value="Unassembled WGS sequence"/>
</dbReference>
<accession>A0A4U3FLG6</accession>
<gene>
    <name evidence="1" type="primary">ghoS</name>
    <name evidence="2" type="ORF">EpCFBP13511_01100</name>
    <name evidence="1" type="ORF">IFT93_02655</name>
</gene>
<dbReference type="EMBL" id="JACYNN010000001">
    <property type="protein sequence ID" value="MBD8105322.1"/>
    <property type="molecule type" value="Genomic_DNA"/>
</dbReference>
<reference evidence="1 4" key="2">
    <citation type="journal article" date="2020" name="FEMS Microbiol. Ecol.">
        <title>Temporal dynamics of bacterial communities during seed development and maturation.</title>
        <authorList>
            <person name="Chesneau G."/>
            <person name="Torres-Cortes G."/>
            <person name="Briand M."/>
            <person name="Darrasse A."/>
            <person name="Preveaux A."/>
            <person name="Marais C."/>
            <person name="Jacques M.A."/>
            <person name="Shade A."/>
            <person name="Barret M."/>
        </authorList>
    </citation>
    <scope>NUCLEOTIDE SEQUENCE [LARGE SCALE GENOMIC DNA]</scope>
    <source>
        <strain evidence="1 4">CFBP13732</strain>
    </source>
</reference>
<evidence type="ECO:0000313" key="2">
    <source>
        <dbReference type="EMBL" id="TKJ94983.1"/>
    </source>
</evidence>
<dbReference type="STRING" id="1219360.GCA_001571305_01029"/>
<dbReference type="Proteomes" id="UP000306393">
    <property type="component" value="Unassembled WGS sequence"/>
</dbReference>
<dbReference type="InterPro" id="IPR022597">
    <property type="entry name" value="GhoS"/>
</dbReference>
<sequence length="99" mass="10834">MSNHGIGQYVVTFHYNEKGLSDLLELSSALVSGGFSTTLKDEEGQPHELGTNSFGIITTLSEKEIRQQAVGIGELILGVAPDIDVQPWDTYRKKSDQIL</sequence>
<name>A0A4U3FLG6_9GAMM</name>
<dbReference type="Gene3D" id="3.30.70.2360">
    <property type="match status" value="1"/>
</dbReference>
<evidence type="ECO:0000313" key="4">
    <source>
        <dbReference type="Proteomes" id="UP000661012"/>
    </source>
</evidence>
<proteinExistence type="predicted"/>
<comment type="caution">
    <text evidence="2">The sequence shown here is derived from an EMBL/GenBank/DDBJ whole genome shotgun (WGS) entry which is preliminary data.</text>
</comment>
<dbReference type="Pfam" id="PF11080">
    <property type="entry name" value="GhoS"/>
    <property type="match status" value="1"/>
</dbReference>
<dbReference type="RefSeq" id="WP_137268533.1">
    <property type="nucleotide sequence ID" value="NZ_JACYNM010000001.1"/>
</dbReference>
<evidence type="ECO:0000313" key="3">
    <source>
        <dbReference type="Proteomes" id="UP000306393"/>
    </source>
</evidence>
<dbReference type="InterPro" id="IPR038241">
    <property type="entry name" value="GhoS_sf"/>
</dbReference>
<dbReference type="GO" id="GO:0004521">
    <property type="term" value="F:RNA endonuclease activity"/>
    <property type="evidence" value="ECO:0007669"/>
    <property type="project" value="InterPro"/>
</dbReference>
<reference evidence="2 3" key="1">
    <citation type="journal article" date="2019" name="Sci. Rep.">
        <title>Differences in resource use lead to coexistence of seed-transmitted microbial populations.</title>
        <authorList>
            <person name="Torres-Cortes G."/>
            <person name="Garcia B.J."/>
            <person name="Compant S."/>
            <person name="Rezki S."/>
            <person name="Jones P."/>
            <person name="Preveaux A."/>
            <person name="Briand M."/>
            <person name="Roulet A."/>
            <person name="Bouchez O."/>
            <person name="Jacobson D."/>
            <person name="Barret M."/>
        </authorList>
    </citation>
    <scope>NUCLEOTIDE SEQUENCE [LARGE SCALE GENOMIC DNA]</scope>
    <source>
        <strain evidence="2 3">CFBP13511</strain>
    </source>
</reference>